<evidence type="ECO:0000313" key="1">
    <source>
        <dbReference type="EMBL" id="KAF7808117.1"/>
    </source>
</evidence>
<gene>
    <name evidence="1" type="ORF">G2W53_040278</name>
</gene>
<reference evidence="1" key="1">
    <citation type="submission" date="2020-09" db="EMBL/GenBank/DDBJ databases">
        <title>Genome-Enabled Discovery of Anthraquinone Biosynthesis in Senna tora.</title>
        <authorList>
            <person name="Kang S.-H."/>
            <person name="Pandey R.P."/>
            <person name="Lee C.-M."/>
            <person name="Sim J.-S."/>
            <person name="Jeong J.-T."/>
            <person name="Choi B.-S."/>
            <person name="Jung M."/>
            <person name="Ginzburg D."/>
            <person name="Zhao K."/>
            <person name="Won S.Y."/>
            <person name="Oh T.-J."/>
            <person name="Yu Y."/>
            <person name="Kim N.-H."/>
            <person name="Lee O.R."/>
            <person name="Lee T.-H."/>
            <person name="Bashyal P."/>
            <person name="Kim T.-S."/>
            <person name="Lee W.-H."/>
            <person name="Kawkins C."/>
            <person name="Kim C.-K."/>
            <person name="Kim J.S."/>
            <person name="Ahn B.O."/>
            <person name="Rhee S.Y."/>
            <person name="Sohng J.K."/>
        </authorList>
    </citation>
    <scope>NUCLEOTIDE SEQUENCE</scope>
    <source>
        <tissue evidence="1">Leaf</tissue>
    </source>
</reference>
<protein>
    <submittedName>
        <fullName evidence="1">Uncharacterized protein</fullName>
    </submittedName>
</protein>
<accession>A0A834W3F6</accession>
<proteinExistence type="predicted"/>
<organism evidence="1 2">
    <name type="scientific">Senna tora</name>
    <dbReference type="NCBI Taxonomy" id="362788"/>
    <lineage>
        <taxon>Eukaryota</taxon>
        <taxon>Viridiplantae</taxon>
        <taxon>Streptophyta</taxon>
        <taxon>Embryophyta</taxon>
        <taxon>Tracheophyta</taxon>
        <taxon>Spermatophyta</taxon>
        <taxon>Magnoliopsida</taxon>
        <taxon>eudicotyledons</taxon>
        <taxon>Gunneridae</taxon>
        <taxon>Pentapetalae</taxon>
        <taxon>rosids</taxon>
        <taxon>fabids</taxon>
        <taxon>Fabales</taxon>
        <taxon>Fabaceae</taxon>
        <taxon>Caesalpinioideae</taxon>
        <taxon>Cassia clade</taxon>
        <taxon>Senna</taxon>
    </lineage>
</organism>
<comment type="caution">
    <text evidence="1">The sequence shown here is derived from an EMBL/GenBank/DDBJ whole genome shotgun (WGS) entry which is preliminary data.</text>
</comment>
<dbReference type="EMBL" id="JAAIUW010000012">
    <property type="protein sequence ID" value="KAF7808117.1"/>
    <property type="molecule type" value="Genomic_DNA"/>
</dbReference>
<dbReference type="Proteomes" id="UP000634136">
    <property type="component" value="Unassembled WGS sequence"/>
</dbReference>
<name>A0A834W3F6_9FABA</name>
<keyword evidence="2" id="KW-1185">Reference proteome</keyword>
<sequence length="45" mass="5436">MENANSISKELKKYMFKRVVAQMTEKDCFALYFEIRVDLMLEWVS</sequence>
<dbReference type="AlphaFoldDB" id="A0A834W3F6"/>
<evidence type="ECO:0000313" key="2">
    <source>
        <dbReference type="Proteomes" id="UP000634136"/>
    </source>
</evidence>